<dbReference type="EMBL" id="BRVP01000004">
    <property type="protein sequence ID" value="GLB51741.1"/>
    <property type="molecule type" value="Genomic_DNA"/>
</dbReference>
<name>A0A9W6EUH7_9FLAO</name>
<dbReference type="InterPro" id="IPR027417">
    <property type="entry name" value="P-loop_NTPase"/>
</dbReference>
<keyword evidence="2" id="KW-1185">Reference proteome</keyword>
<evidence type="ECO:0000313" key="1">
    <source>
        <dbReference type="EMBL" id="GLB51741.1"/>
    </source>
</evidence>
<dbReference type="AlphaFoldDB" id="A0A9W6EUH7"/>
<accession>A0A9W6EUH7</accession>
<proteinExistence type="predicted"/>
<organism evidence="1 2">
    <name type="scientific">Neptunitalea chrysea</name>
    <dbReference type="NCBI Taxonomy" id="1647581"/>
    <lineage>
        <taxon>Bacteria</taxon>
        <taxon>Pseudomonadati</taxon>
        <taxon>Bacteroidota</taxon>
        <taxon>Flavobacteriia</taxon>
        <taxon>Flavobacteriales</taxon>
        <taxon>Flavobacteriaceae</taxon>
        <taxon>Neptunitalea</taxon>
    </lineage>
</organism>
<dbReference type="SUPFAM" id="SSF52540">
    <property type="entry name" value="P-loop containing nucleoside triphosphate hydrolases"/>
    <property type="match status" value="1"/>
</dbReference>
<dbReference type="Gene3D" id="3.40.50.300">
    <property type="entry name" value="P-loop containing nucleotide triphosphate hydrolases"/>
    <property type="match status" value="1"/>
</dbReference>
<gene>
    <name evidence="1" type="ORF">NBRC110019_07800</name>
</gene>
<dbReference type="CDD" id="cd00882">
    <property type="entry name" value="Ras_like_GTPase"/>
    <property type="match status" value="1"/>
</dbReference>
<evidence type="ECO:0008006" key="3">
    <source>
        <dbReference type="Google" id="ProtNLM"/>
    </source>
</evidence>
<dbReference type="Proteomes" id="UP001143545">
    <property type="component" value="Unassembled WGS sequence"/>
</dbReference>
<protein>
    <recommendedName>
        <fullName evidence="3">AAA+ ATPase domain-containing protein</fullName>
    </recommendedName>
</protein>
<evidence type="ECO:0000313" key="2">
    <source>
        <dbReference type="Proteomes" id="UP001143545"/>
    </source>
</evidence>
<dbReference type="Pfam" id="PF03215">
    <property type="entry name" value="Rad17"/>
    <property type="match status" value="1"/>
</dbReference>
<reference evidence="1" key="1">
    <citation type="submission" date="2022-07" db="EMBL/GenBank/DDBJ databases">
        <title>Taxonomy of Novel Oxalotrophic and Methylotrophic Bacteria.</title>
        <authorList>
            <person name="Sahin N."/>
            <person name="Tani A."/>
        </authorList>
    </citation>
    <scope>NUCLEOTIDE SEQUENCE</scope>
    <source>
        <strain evidence="1">AM327</strain>
    </source>
</reference>
<sequence length="210" mass="24117">MKLKKALTVANIVNQKIERLPFEGEFYEAFSQPQNRGVWFVWGGSGSGKSTFIMQLAKEIAKHESVHYNPLEEETDDAEFIERTELVQMVDVEDKFKAQTYPMEEFDAFLSKQRSAKVGIIDSGVYFFKNFEEYLQFKRKHRNKILIITGHAQGSQPRSELEKSIMYDAKMKIFVSGYLASCKGRTIGPNGGQFIIWKEGYEKVNGTNSE</sequence>
<comment type="caution">
    <text evidence="1">The sequence shown here is derived from an EMBL/GenBank/DDBJ whole genome shotgun (WGS) entry which is preliminary data.</text>
</comment>